<dbReference type="EMBL" id="KF736157">
    <property type="protein sequence ID" value="AHC32065.1"/>
    <property type="molecule type" value="Genomic_DNA"/>
</dbReference>
<dbReference type="InterPro" id="IPR050175">
    <property type="entry name" value="Complex_I_Subunit_2"/>
</dbReference>
<evidence type="ECO:0000256" key="10">
    <source>
        <dbReference type="ARBA" id="ARBA00022967"/>
    </source>
</evidence>
<dbReference type="GO" id="GO:0006120">
    <property type="term" value="P:mitochondrial electron transport, NADH to ubiquinone"/>
    <property type="evidence" value="ECO:0007669"/>
    <property type="project" value="TreeGrafter"/>
</dbReference>
<evidence type="ECO:0000256" key="8">
    <source>
        <dbReference type="ARBA" id="ARBA00022692"/>
    </source>
</evidence>
<evidence type="ECO:0000256" key="16">
    <source>
        <dbReference type="ARBA" id="ARBA00023136"/>
    </source>
</evidence>
<evidence type="ECO:0000256" key="6">
    <source>
        <dbReference type="ARBA" id="ARBA00022448"/>
    </source>
</evidence>
<dbReference type="GO" id="GO:0008137">
    <property type="term" value="F:NADH dehydrogenase (ubiquinone) activity"/>
    <property type="evidence" value="ECO:0007669"/>
    <property type="project" value="UniProtKB-EC"/>
</dbReference>
<organism evidence="20">
    <name type="scientific">Apis andreniformis</name>
    <dbReference type="NCBI Taxonomy" id="7464"/>
    <lineage>
        <taxon>Eukaryota</taxon>
        <taxon>Metazoa</taxon>
        <taxon>Ecdysozoa</taxon>
        <taxon>Arthropoda</taxon>
        <taxon>Hexapoda</taxon>
        <taxon>Insecta</taxon>
        <taxon>Pterygota</taxon>
        <taxon>Neoptera</taxon>
        <taxon>Endopterygota</taxon>
        <taxon>Hymenoptera</taxon>
        <taxon>Apocrita</taxon>
        <taxon>Aculeata</taxon>
        <taxon>Apoidea</taxon>
        <taxon>Anthophila</taxon>
        <taxon>Apidae</taxon>
        <taxon>Apis</taxon>
    </lineage>
</organism>
<evidence type="ECO:0000256" key="12">
    <source>
        <dbReference type="ARBA" id="ARBA00022989"/>
    </source>
</evidence>
<sequence length="333" mass="40696">MLFIFLNSKHNFFISLLIFFLFFVISMNNIFIQWFVMEFSTIIGISLINIKSSNKIPSLIYYLVSVISSMFLFLVVIAYFIPVYYLSSPMFNFMIQMIMYMKIGIFPFHYWLIYSYDMMKWKQIYLMSTLIKFMPIYIFYILTYMNLWTMIYLLISNLFISLYTNKFYSLKKMLACSTIFNSFYFIVLLYLNKTLFVIFIIIYSINYLLMINYFNKFNINNLNFKFLSNEQAYMFKILIFNYSMFPILLTFIIKWMLVYMMVSSKVYNWMLFIILISSMIMIWNYFILLKNAFLKNNFYKNDFMYSKSNLNFNLIIIIFLLLNLMFFLLINFI</sequence>
<keyword evidence="6" id="KW-0813">Transport</keyword>
<evidence type="ECO:0000256" key="2">
    <source>
        <dbReference type="ARBA" id="ARBA00004448"/>
    </source>
</evidence>
<geneLocation type="mitochondrion" evidence="20"/>
<feature type="transmembrane region" description="Helical" evidence="19">
    <location>
        <begin position="310"/>
        <end position="330"/>
    </location>
</feature>
<evidence type="ECO:0000256" key="11">
    <source>
        <dbReference type="ARBA" id="ARBA00022982"/>
    </source>
</evidence>
<keyword evidence="14" id="KW-0830">Ubiquinone</keyword>
<evidence type="ECO:0000256" key="18">
    <source>
        <dbReference type="ARBA" id="ARBA00049551"/>
    </source>
</evidence>
<dbReference type="AlphaFoldDB" id="A0A067YI03"/>
<evidence type="ECO:0000256" key="15">
    <source>
        <dbReference type="ARBA" id="ARBA00023128"/>
    </source>
</evidence>
<comment type="similarity">
    <text evidence="3">Belongs to the complex I subunit 2 family.</text>
</comment>
<dbReference type="GO" id="GO:0005743">
    <property type="term" value="C:mitochondrial inner membrane"/>
    <property type="evidence" value="ECO:0007669"/>
    <property type="project" value="UniProtKB-SubCell"/>
</dbReference>
<keyword evidence="8 19" id="KW-0812">Transmembrane</keyword>
<name>A0A067YI03_9HYME</name>
<proteinExistence type="inferred from homology"/>
<evidence type="ECO:0000313" key="20">
    <source>
        <dbReference type="EMBL" id="AHC32065.1"/>
    </source>
</evidence>
<accession>A0A067YI03</accession>
<keyword evidence="15 20" id="KW-0496">Mitochondrion</keyword>
<evidence type="ECO:0000256" key="13">
    <source>
        <dbReference type="ARBA" id="ARBA00023027"/>
    </source>
</evidence>
<evidence type="ECO:0000256" key="1">
    <source>
        <dbReference type="ARBA" id="ARBA00003257"/>
    </source>
</evidence>
<comment type="catalytic activity">
    <reaction evidence="18">
        <text>a ubiquinone + NADH + 5 H(+)(in) = a ubiquinol + NAD(+) + 4 H(+)(out)</text>
        <dbReference type="Rhea" id="RHEA:29091"/>
        <dbReference type="Rhea" id="RHEA-COMP:9565"/>
        <dbReference type="Rhea" id="RHEA-COMP:9566"/>
        <dbReference type="ChEBI" id="CHEBI:15378"/>
        <dbReference type="ChEBI" id="CHEBI:16389"/>
        <dbReference type="ChEBI" id="CHEBI:17976"/>
        <dbReference type="ChEBI" id="CHEBI:57540"/>
        <dbReference type="ChEBI" id="CHEBI:57945"/>
        <dbReference type="EC" id="7.1.1.2"/>
    </reaction>
</comment>
<evidence type="ECO:0000256" key="14">
    <source>
        <dbReference type="ARBA" id="ARBA00023075"/>
    </source>
</evidence>
<keyword evidence="12 19" id="KW-1133">Transmembrane helix</keyword>
<comment type="subcellular location">
    <subcellularLocation>
        <location evidence="2">Mitochondrion inner membrane</location>
        <topology evidence="2">Multi-pass membrane protein</topology>
    </subcellularLocation>
</comment>
<feature type="transmembrane region" description="Helical" evidence="19">
    <location>
        <begin position="58"/>
        <end position="81"/>
    </location>
</feature>
<keyword evidence="11" id="KW-0249">Electron transport</keyword>
<feature type="transmembrane region" description="Helical" evidence="19">
    <location>
        <begin position="196"/>
        <end position="214"/>
    </location>
</feature>
<keyword evidence="10" id="KW-1278">Translocase</keyword>
<evidence type="ECO:0000256" key="4">
    <source>
        <dbReference type="ARBA" id="ARBA00012944"/>
    </source>
</evidence>
<feature type="transmembrane region" description="Helical" evidence="19">
    <location>
        <begin position="93"/>
        <end position="112"/>
    </location>
</feature>
<evidence type="ECO:0000256" key="7">
    <source>
        <dbReference type="ARBA" id="ARBA00022660"/>
    </source>
</evidence>
<gene>
    <name evidence="20" type="primary">ND2</name>
</gene>
<feature type="transmembrane region" description="Helical" evidence="19">
    <location>
        <begin position="235"/>
        <end position="257"/>
    </location>
</feature>
<feature type="transmembrane region" description="Helical" evidence="19">
    <location>
        <begin position="12"/>
        <end position="37"/>
    </location>
</feature>
<evidence type="ECO:0000256" key="5">
    <source>
        <dbReference type="ARBA" id="ARBA00021008"/>
    </source>
</evidence>
<evidence type="ECO:0000256" key="3">
    <source>
        <dbReference type="ARBA" id="ARBA00007012"/>
    </source>
</evidence>
<keyword evidence="9" id="KW-0999">Mitochondrion inner membrane</keyword>
<keyword evidence="13" id="KW-0520">NAD</keyword>
<keyword evidence="16 19" id="KW-0472">Membrane</keyword>
<evidence type="ECO:0000256" key="17">
    <source>
        <dbReference type="ARBA" id="ARBA00031028"/>
    </source>
</evidence>
<protein>
    <recommendedName>
        <fullName evidence="5">NADH-ubiquinone oxidoreductase chain 2</fullName>
        <ecNumber evidence="4">7.1.1.2</ecNumber>
    </recommendedName>
    <alternativeName>
        <fullName evidence="17">NADH dehydrogenase subunit 2</fullName>
    </alternativeName>
</protein>
<keyword evidence="7" id="KW-0679">Respiratory chain</keyword>
<dbReference type="EC" id="7.1.1.2" evidence="4"/>
<comment type="function">
    <text evidence="1">Core subunit of the mitochondrial membrane respiratory chain NADH dehydrogenase (Complex I) that is believed to belong to the minimal assembly required for catalysis. Complex I functions in the transfer of electrons from NADH to the respiratory chain. The immediate electron acceptor for the enzyme is believed to be ubiquinone.</text>
</comment>
<dbReference type="PANTHER" id="PTHR46552">
    <property type="entry name" value="NADH-UBIQUINONE OXIDOREDUCTASE CHAIN 2"/>
    <property type="match status" value="1"/>
</dbReference>
<evidence type="ECO:0000256" key="9">
    <source>
        <dbReference type="ARBA" id="ARBA00022792"/>
    </source>
</evidence>
<reference evidence="20" key="1">
    <citation type="journal article" date="2014" name="Mitochondrial DNA">
        <title>The mitochondrial genome of the black dwarf honey bee, Apis andreniformis (Hymenoptera: Apidae).</title>
        <authorList>
            <person name="Wang A.R."/>
            <person name="Kim M.J."/>
            <person name="Lee J.Y."/>
            <person name="Choi Y.S."/>
            <person name="Thapa R."/>
            <person name="Kim I."/>
        </authorList>
    </citation>
    <scope>NUCLEOTIDE SEQUENCE</scope>
    <source>
        <strain evidence="20">AD5360</strain>
    </source>
</reference>
<dbReference type="PANTHER" id="PTHR46552:SF1">
    <property type="entry name" value="NADH-UBIQUINONE OXIDOREDUCTASE CHAIN 2"/>
    <property type="match status" value="1"/>
</dbReference>
<evidence type="ECO:0000256" key="19">
    <source>
        <dbReference type="SAM" id="Phobius"/>
    </source>
</evidence>
<feature type="transmembrane region" description="Helical" evidence="19">
    <location>
        <begin position="269"/>
        <end position="289"/>
    </location>
</feature>